<gene>
    <name evidence="5" type="ORF">Tco_0651630</name>
</gene>
<dbReference type="Pfam" id="PF25597">
    <property type="entry name" value="SH3_retrovirus"/>
    <property type="match status" value="1"/>
</dbReference>
<dbReference type="InterPro" id="IPR043502">
    <property type="entry name" value="DNA/RNA_pol_sf"/>
</dbReference>
<keyword evidence="6" id="KW-1185">Reference proteome</keyword>
<comment type="caution">
    <text evidence="5">The sequence shown here is derived from an EMBL/GenBank/DDBJ whole genome shotgun (WGS) entry which is preliminary data.</text>
</comment>
<name>A0ABQ4WVB9_9ASTR</name>
<dbReference type="SUPFAM" id="SSF56672">
    <property type="entry name" value="DNA/RNA polymerases"/>
    <property type="match status" value="1"/>
</dbReference>
<proteinExistence type="predicted"/>
<reference evidence="5" key="1">
    <citation type="journal article" date="2022" name="Int. J. Mol. Sci.">
        <title>Draft Genome of Tanacetum Coccineum: Genomic Comparison of Closely Related Tanacetum-Family Plants.</title>
        <authorList>
            <person name="Yamashiro T."/>
            <person name="Shiraishi A."/>
            <person name="Nakayama K."/>
            <person name="Satake H."/>
        </authorList>
    </citation>
    <scope>NUCLEOTIDE SEQUENCE</scope>
</reference>
<dbReference type="PANTHER" id="PTHR42648:SF32">
    <property type="entry name" value="RIBONUCLEASE H-LIKE DOMAIN, GAG-PRE-INTEGRASE DOMAIN PROTEIN-RELATED"/>
    <property type="match status" value="1"/>
</dbReference>
<dbReference type="SUPFAM" id="SSF53098">
    <property type="entry name" value="Ribonuclease H-like"/>
    <property type="match status" value="1"/>
</dbReference>
<dbReference type="Gene3D" id="3.30.420.10">
    <property type="entry name" value="Ribonuclease H-like superfamily/Ribonuclease H"/>
    <property type="match status" value="1"/>
</dbReference>
<dbReference type="InterPro" id="IPR012337">
    <property type="entry name" value="RNaseH-like_sf"/>
</dbReference>
<dbReference type="CDD" id="cd09272">
    <property type="entry name" value="RNase_HI_RT_Ty1"/>
    <property type="match status" value="1"/>
</dbReference>
<organism evidence="5 6">
    <name type="scientific">Tanacetum coccineum</name>
    <dbReference type="NCBI Taxonomy" id="301880"/>
    <lineage>
        <taxon>Eukaryota</taxon>
        <taxon>Viridiplantae</taxon>
        <taxon>Streptophyta</taxon>
        <taxon>Embryophyta</taxon>
        <taxon>Tracheophyta</taxon>
        <taxon>Spermatophyta</taxon>
        <taxon>Magnoliopsida</taxon>
        <taxon>eudicotyledons</taxon>
        <taxon>Gunneridae</taxon>
        <taxon>Pentapetalae</taxon>
        <taxon>asterids</taxon>
        <taxon>campanulids</taxon>
        <taxon>Asterales</taxon>
        <taxon>Asteraceae</taxon>
        <taxon>Asteroideae</taxon>
        <taxon>Anthemideae</taxon>
        <taxon>Anthemidinae</taxon>
        <taxon>Tanacetum</taxon>
    </lineage>
</organism>
<dbReference type="Pfam" id="PF13976">
    <property type="entry name" value="gag_pre-integrs"/>
    <property type="match status" value="1"/>
</dbReference>
<keyword evidence="2" id="KW-0378">Hydrolase</keyword>
<feature type="compositionally biased region" description="Low complexity" evidence="3">
    <location>
        <begin position="506"/>
        <end position="515"/>
    </location>
</feature>
<evidence type="ECO:0000313" key="6">
    <source>
        <dbReference type="Proteomes" id="UP001151760"/>
    </source>
</evidence>
<feature type="compositionally biased region" description="Basic and acidic residues" evidence="3">
    <location>
        <begin position="464"/>
        <end position="473"/>
    </location>
</feature>
<evidence type="ECO:0000256" key="1">
    <source>
        <dbReference type="ARBA" id="ARBA00022723"/>
    </source>
</evidence>
<dbReference type="Proteomes" id="UP001151760">
    <property type="component" value="Unassembled WGS sequence"/>
</dbReference>
<dbReference type="PANTHER" id="PTHR42648">
    <property type="entry name" value="TRANSPOSASE, PUTATIVE-RELATED"/>
    <property type="match status" value="1"/>
</dbReference>
<dbReference type="EMBL" id="BQNB010008964">
    <property type="protein sequence ID" value="GJS56846.1"/>
    <property type="molecule type" value="Genomic_DNA"/>
</dbReference>
<evidence type="ECO:0000313" key="5">
    <source>
        <dbReference type="EMBL" id="GJS56846.1"/>
    </source>
</evidence>
<protein>
    <submittedName>
        <fullName evidence="5">Ribonuclease H-like domain-containing protein</fullName>
    </submittedName>
</protein>
<dbReference type="InterPro" id="IPR001584">
    <property type="entry name" value="Integrase_cat-core"/>
</dbReference>
<evidence type="ECO:0000256" key="2">
    <source>
        <dbReference type="ARBA" id="ARBA00022801"/>
    </source>
</evidence>
<reference evidence="5" key="2">
    <citation type="submission" date="2022-01" db="EMBL/GenBank/DDBJ databases">
        <authorList>
            <person name="Yamashiro T."/>
            <person name="Shiraishi A."/>
            <person name="Satake H."/>
            <person name="Nakayama K."/>
        </authorList>
    </citation>
    <scope>NUCLEOTIDE SEQUENCE</scope>
</reference>
<dbReference type="PROSITE" id="PS50994">
    <property type="entry name" value="INTEGRASE"/>
    <property type="match status" value="1"/>
</dbReference>
<dbReference type="InterPro" id="IPR013103">
    <property type="entry name" value="RVT_2"/>
</dbReference>
<feature type="region of interest" description="Disordered" evidence="3">
    <location>
        <begin position="435"/>
        <end position="523"/>
    </location>
</feature>
<dbReference type="InterPro" id="IPR039537">
    <property type="entry name" value="Retrotran_Ty1/copia-like"/>
</dbReference>
<dbReference type="InterPro" id="IPR036397">
    <property type="entry name" value="RNaseH_sf"/>
</dbReference>
<sequence>MVHQCPLKDLTILMHKADPSNPQQDLKNKGVIDSECSKHMTENRSYLTDYEEIDGGFIAFGGNSKGGKITGKDFKLTNESHVLLKVPRKDNMYSVDLKNIIPQGGLTCLFTKATPDESNLWHRRLGHVNFKTMNKLVKGNLVRGLPSKLFEINQTCVACQKGKQHRASCKSKTVSSISQPLQMLHMDLFGPTFIKSLMKKMYCLVVTYDFSRFSWVFFLATKDETSKILKTFITDIENLIDLKVKVIRCDNRTEFKNRVMNQFCEMKCIKREFSVARTPQQNGVAKRKNRTLIEAARTMLADSKLPTTFWVEEVNACYVQNRVLVIKPHNKTPYELFLGRKHALNFMRPFGCPVTILNTIDHLGKFDGNADEGFFVGYSTNSKAFRVFNSRTMIVEENLHVKFSEDTPNIAGSRPNWLFDIDALTNSMNYKPVVAGNQSNGNASTKACDNADSKSSPDAGFKPSGEEEKKDAEDPGNESRNPTEGKDSEVSSTEEPRINQEKDDNINSTNNINTINDDEDDGAEADMNNLDTFMLSVLFPKYKIHKDHPKPKKVIHALKDPSWIEAIQDELLQFKLQKVWTPVDLSNGKRAIGTKWVYMNKKDERGIVIKNKARLVAQGYIQEEGIDYDEAFAPVARIEAIRLFLAYALVKDFVVYQMDIKSAFLFAHKIERKGLMLLISWKCKKQTVVANSATEAEYIAASNCYGQTKQIKIRHHFIRDSYEKKLIQMIKIHTDQNVADLLTKAFDVSRFQYLIAKKPTESEGFEEIVEFLNANPIKYALTVNLTIYCSCIKQFWDTVKAKTVNGEVQLQALVDNIEAMQDELLQFKLQKVWTLVDLPNGKRAICTKWVYRNKKDERGIVIKNKARLVAQGYTQEEGIDYDEVFAPVSRIKAIRLFLTYASFKDFVMYQMDVKSAFLYGKIKEEVYVCQPPGFKDPDFHDRVYKVEKALYRLHQAPKAWYETLSTYLLDNGFQRGKIDKTLCIQRVKKFEKMMHKKFQMSSMGELTFFLGLQVKHKEDGIFISQDKYVTEILKKFGFTDVKTASTPLETQKHLLKDVDGEDVDEHLYRSMIGSLMYLTSLRPDIF</sequence>
<dbReference type="Pfam" id="PF00665">
    <property type="entry name" value="rve"/>
    <property type="match status" value="1"/>
</dbReference>
<evidence type="ECO:0000256" key="3">
    <source>
        <dbReference type="SAM" id="MobiDB-lite"/>
    </source>
</evidence>
<dbReference type="InterPro" id="IPR025724">
    <property type="entry name" value="GAG-pre-integrase_dom"/>
</dbReference>
<keyword evidence="1" id="KW-0479">Metal-binding</keyword>
<feature type="domain" description="Integrase catalytic" evidence="4">
    <location>
        <begin position="176"/>
        <end position="341"/>
    </location>
</feature>
<feature type="compositionally biased region" description="Polar residues" evidence="3">
    <location>
        <begin position="436"/>
        <end position="447"/>
    </location>
</feature>
<evidence type="ECO:0000259" key="4">
    <source>
        <dbReference type="PROSITE" id="PS50994"/>
    </source>
</evidence>
<accession>A0ABQ4WVB9</accession>
<dbReference type="Pfam" id="PF07727">
    <property type="entry name" value="RVT_2"/>
    <property type="match status" value="3"/>
</dbReference>
<feature type="compositionally biased region" description="Basic and acidic residues" evidence="3">
    <location>
        <begin position="481"/>
        <end position="505"/>
    </location>
</feature>
<dbReference type="InterPro" id="IPR057670">
    <property type="entry name" value="SH3_retrovirus"/>
</dbReference>